<reference evidence="1" key="2">
    <citation type="submission" date="2012-12" db="EMBL/GenBank/DDBJ databases">
        <authorList>
            <person name="Gao Y.W."/>
            <person name="Fan S.T."/>
            <person name="Sun H.T."/>
            <person name="Wang Z."/>
            <person name="Gao X.L."/>
            <person name="Li Y.G."/>
            <person name="Wang T.C."/>
            <person name="Zhang K."/>
            <person name="Xu W.W."/>
            <person name="Yu Z.J."/>
            <person name="Xia X.Z."/>
        </authorList>
    </citation>
    <scope>NUCLEOTIDE SEQUENCE</scope>
    <source>
        <strain evidence="1">FR3</strain>
    </source>
</reference>
<name>A0A0H5S8B2_BRUMA</name>
<dbReference type="EMBL" id="LN856989">
    <property type="protein sequence ID" value="CRZ24826.1"/>
    <property type="molecule type" value="Genomic_DNA"/>
</dbReference>
<proteinExistence type="predicted"/>
<gene>
    <name evidence="1" type="primary">Bm553</name>
    <name evidence="1" type="ORF">BM_Bm553</name>
</gene>
<evidence type="ECO:0000313" key="1">
    <source>
        <dbReference type="EMBL" id="CRZ24826.1"/>
    </source>
</evidence>
<dbReference type="AlphaFoldDB" id="A0A0H5S8B2"/>
<organism evidence="1">
    <name type="scientific">Brugia malayi</name>
    <name type="common">Filarial nematode worm</name>
    <dbReference type="NCBI Taxonomy" id="6279"/>
    <lineage>
        <taxon>Eukaryota</taxon>
        <taxon>Metazoa</taxon>
        <taxon>Ecdysozoa</taxon>
        <taxon>Nematoda</taxon>
        <taxon>Chromadorea</taxon>
        <taxon>Rhabditida</taxon>
        <taxon>Spirurina</taxon>
        <taxon>Spiruromorpha</taxon>
        <taxon>Filarioidea</taxon>
        <taxon>Onchocercidae</taxon>
        <taxon>Brugia</taxon>
    </lineage>
</organism>
<protein>
    <submittedName>
        <fullName evidence="1">Bm553</fullName>
    </submittedName>
</protein>
<sequence length="34" mass="4185">MPLLTKSEPFYSITMSSDRLKRKEIRTLKQRWIM</sequence>
<reference evidence="1" key="1">
    <citation type="journal article" date="2007" name="Science">
        <title>Draft genome of the filarial nematode parasite Brugia malayi.</title>
        <authorList>
            <person name="Ghedin E."/>
            <person name="Wang S."/>
            <person name="Spiro D."/>
            <person name="Caler E."/>
            <person name="Zhao Q."/>
            <person name="Crabtree J."/>
            <person name="Allen J.E."/>
            <person name="Delcher A.L."/>
            <person name="Guiliano D.B."/>
            <person name="Miranda-Saavedra D."/>
            <person name="Angiuoli S.V."/>
            <person name="Creasy T."/>
            <person name="Amedeo P."/>
            <person name="Haas B."/>
            <person name="El-Sayed N.M."/>
            <person name="Wortman J.R."/>
            <person name="Feldblyum T."/>
            <person name="Tallon L."/>
            <person name="Schatz M."/>
            <person name="Shumway M."/>
            <person name="Koo H."/>
            <person name="Salzberg S.L."/>
            <person name="Schobel S."/>
            <person name="Pertea M."/>
            <person name="Pop M."/>
            <person name="White O."/>
            <person name="Barton G.J."/>
            <person name="Carlow C.K."/>
            <person name="Crawford M.J."/>
            <person name="Daub J."/>
            <person name="Dimmic M.W."/>
            <person name="Estes C.F."/>
            <person name="Foster J.M."/>
            <person name="Ganatra M."/>
            <person name="Gregory W.F."/>
            <person name="Johnson N.M."/>
            <person name="Jin J."/>
            <person name="Komuniecki R."/>
            <person name="Korf I."/>
            <person name="Kumar S."/>
            <person name="Laney S."/>
            <person name="Li B.W."/>
            <person name="Li W."/>
            <person name="Lindblom T.H."/>
            <person name="Lustigman S."/>
            <person name="Ma D."/>
            <person name="Maina C.V."/>
            <person name="Martin D.M."/>
            <person name="McCarter J.P."/>
            <person name="McReynolds L."/>
            <person name="Mitreva M."/>
            <person name="Nutman T.B."/>
            <person name="Parkinson J."/>
            <person name="Peregrin-Alvarez J.M."/>
            <person name="Poole C."/>
            <person name="Ren Q."/>
            <person name="Saunders L."/>
            <person name="Sluder A.E."/>
            <person name="Smith K."/>
            <person name="Stanke M."/>
            <person name="Unnasch T.R."/>
            <person name="Ware J."/>
            <person name="Wei A.D."/>
            <person name="Weil G."/>
            <person name="Williams D.J."/>
            <person name="Zhang Y."/>
            <person name="Williams S.A."/>
            <person name="Fraser-Liggett C."/>
            <person name="Slatko B."/>
            <person name="Blaxter M.L."/>
            <person name="Scott A.L."/>
        </authorList>
    </citation>
    <scope>NUCLEOTIDE SEQUENCE</scope>
    <source>
        <strain evidence="1">FR3</strain>
    </source>
</reference>
<accession>A0A0H5S8B2</accession>